<evidence type="ECO:0000313" key="4">
    <source>
        <dbReference type="Proteomes" id="UP001430356"/>
    </source>
</evidence>
<dbReference type="Gene3D" id="3.40.395.10">
    <property type="entry name" value="Adenoviral Proteinase, Chain A"/>
    <property type="match status" value="1"/>
</dbReference>
<evidence type="ECO:0000256" key="2">
    <source>
        <dbReference type="SAM" id="MobiDB-lite"/>
    </source>
</evidence>
<dbReference type="EMBL" id="JAECZO010000213">
    <property type="protein sequence ID" value="KAK7199102.1"/>
    <property type="molecule type" value="Genomic_DNA"/>
</dbReference>
<accession>A0AAW0EZZ5</accession>
<evidence type="ECO:0000313" key="3">
    <source>
        <dbReference type="EMBL" id="KAK7199102.1"/>
    </source>
</evidence>
<feature type="region of interest" description="Disordered" evidence="2">
    <location>
        <begin position="301"/>
        <end position="345"/>
    </location>
</feature>
<gene>
    <name evidence="3" type="ORF">NESM_000879200</name>
</gene>
<feature type="compositionally biased region" description="Low complexity" evidence="2">
    <location>
        <begin position="306"/>
        <end position="338"/>
    </location>
</feature>
<feature type="compositionally biased region" description="Basic residues" evidence="2">
    <location>
        <begin position="266"/>
        <end position="277"/>
    </location>
</feature>
<dbReference type="InterPro" id="IPR038765">
    <property type="entry name" value="Papain-like_cys_pep_sf"/>
</dbReference>
<proteinExistence type="predicted"/>
<keyword evidence="4" id="KW-1185">Reference proteome</keyword>
<organism evidence="3 4">
    <name type="scientific">Novymonas esmeraldas</name>
    <dbReference type="NCBI Taxonomy" id="1808958"/>
    <lineage>
        <taxon>Eukaryota</taxon>
        <taxon>Discoba</taxon>
        <taxon>Euglenozoa</taxon>
        <taxon>Kinetoplastea</taxon>
        <taxon>Metakinetoplastina</taxon>
        <taxon>Trypanosomatida</taxon>
        <taxon>Trypanosomatidae</taxon>
        <taxon>Novymonas</taxon>
    </lineage>
</organism>
<sequence>MVRLNCQRVKTLVEKVNRDGVVFFPIFILRHWIAGVLSKEVGTHESGVLLTTYDSAPSTVVEQQLCSTLHSVWPKLRILKGTCPRQERNSNDCGLYMTANFFCHELRIKMRDRRDLPACLRRLLYAAGKYTPPKDYFLEKIRKILVNHPVSRKDFFYDEIARTPWKTNGVMRGGGRDRRRGEKRGEAGRSDNVNQHAEHRRSAAAAKREASEAAAAKRIRREKEKASQLKKKQQSKKTDATRKPPSIQGARQPTPSKRRDLTNPPRPKKNDRRRKSARRDDDDDDMSELTLADEWLAARASERHSAAPTSAQATATSTTKARTTTTTAVPATGPAPASNTHAHPRTNAEVLGREVASWAEETLTEARRHARRVYEGVLDHLWAATALAMCGDGVSRGLGCAAIGMQRVRHKLPELQPYSVQEMLRMLGKHVHVMDARAGAATDDGCEQEEEEEGDARRMIFRAADGTETTVLDPLTDEYYLVRGPRLGRMPESVSGFTFVMGARLREAPEDMDGVRFPSYYALTRVAAESTVGVYVPTGMTHYSASKPQRASRHASRYVPLPRSQRQTDQDNEEEETSAPPRRRDRLPDDGDDNQDCYMTLGDGDTTATVGAEEREEDVPGNRRGDGYADVDAHISDEATRALADIRAMPLNMQGRPLTGPEEAEVCPRNWFLFAGKPPHISQLAWSMVRPDTRSHHLRWLTRIKCMPTASLQMSLPAACIDLILATARARRWKWATTAKAFAGVAGSLRDLPLYSTQRRGIRLQDDPEWRSAFGTVQRFMKESVPDAPPFVTLREVRAVLARLKGGHARAALFLAMMWGFAARAGDISALRCKDVTIFRDTTTPSETHADDTGGTAASVLLADGAPGVRVSLTVRRGKGTKKRGPYPIPSVLTRELAATLQQMLAQRRPAEELFAPYKKELRKVVAFELGKEKRGAQLPSVRKGALRCMADAGVPIKDLMTLSGHTKHATLLRYLGYGQQPTVEAETARANASRALFPTR</sequence>
<dbReference type="GO" id="GO:0003677">
    <property type="term" value="F:DNA binding"/>
    <property type="evidence" value="ECO:0007669"/>
    <property type="project" value="InterPro"/>
</dbReference>
<dbReference type="GO" id="GO:0006310">
    <property type="term" value="P:DNA recombination"/>
    <property type="evidence" value="ECO:0007669"/>
    <property type="project" value="UniProtKB-KW"/>
</dbReference>
<comment type="caution">
    <text evidence="3">The sequence shown here is derived from an EMBL/GenBank/DDBJ whole genome shotgun (WGS) entry which is preliminary data.</text>
</comment>
<name>A0AAW0EZZ5_9TRYP</name>
<feature type="compositionally biased region" description="Basic and acidic residues" evidence="2">
    <location>
        <begin position="618"/>
        <end position="630"/>
    </location>
</feature>
<feature type="region of interest" description="Disordered" evidence="2">
    <location>
        <begin position="542"/>
        <end position="630"/>
    </location>
</feature>
<feature type="compositionally biased region" description="Basic and acidic residues" evidence="2">
    <location>
        <begin position="174"/>
        <end position="189"/>
    </location>
</feature>
<evidence type="ECO:0000256" key="1">
    <source>
        <dbReference type="ARBA" id="ARBA00023172"/>
    </source>
</evidence>
<dbReference type="InterPro" id="IPR013762">
    <property type="entry name" value="Integrase-like_cat_sf"/>
</dbReference>
<dbReference type="Gene3D" id="1.10.443.10">
    <property type="entry name" value="Intergrase catalytic core"/>
    <property type="match status" value="1"/>
</dbReference>
<protein>
    <submittedName>
        <fullName evidence="3">Phage integrase family</fullName>
    </submittedName>
</protein>
<dbReference type="Proteomes" id="UP001430356">
    <property type="component" value="Unassembled WGS sequence"/>
</dbReference>
<feature type="compositionally biased region" description="Basic and acidic residues" evidence="2">
    <location>
        <begin position="196"/>
        <end position="211"/>
    </location>
</feature>
<dbReference type="SUPFAM" id="SSF54001">
    <property type="entry name" value="Cysteine proteinases"/>
    <property type="match status" value="1"/>
</dbReference>
<reference evidence="3 4" key="1">
    <citation type="journal article" date="2021" name="MBio">
        <title>A New Model Trypanosomatid, Novymonas esmeraldas: Genomic Perception of Its 'Candidatus Pandoraea novymonadis' Endosymbiont.</title>
        <authorList>
            <person name="Zakharova A."/>
            <person name="Saura A."/>
            <person name="Butenko A."/>
            <person name="Podesvova L."/>
            <person name="Warmusova S."/>
            <person name="Kostygov A.Y."/>
            <person name="Nenarokova A."/>
            <person name="Lukes J."/>
            <person name="Opperdoes F.R."/>
            <person name="Yurchenko V."/>
        </authorList>
    </citation>
    <scope>NUCLEOTIDE SEQUENCE [LARGE SCALE GENOMIC DNA]</scope>
    <source>
        <strain evidence="3 4">E262AT.01</strain>
    </source>
</reference>
<keyword evidence="1" id="KW-0233">DNA recombination</keyword>
<dbReference type="AlphaFoldDB" id="A0AAW0EZZ5"/>
<dbReference type="InterPro" id="IPR011010">
    <property type="entry name" value="DNA_brk_join_enz"/>
</dbReference>
<dbReference type="GO" id="GO:0015074">
    <property type="term" value="P:DNA integration"/>
    <property type="evidence" value="ECO:0007669"/>
    <property type="project" value="InterPro"/>
</dbReference>
<feature type="region of interest" description="Disordered" evidence="2">
    <location>
        <begin position="167"/>
        <end position="286"/>
    </location>
</feature>
<dbReference type="SUPFAM" id="SSF56349">
    <property type="entry name" value="DNA breaking-rejoining enzymes"/>
    <property type="match status" value="1"/>
</dbReference>